<reference evidence="2 3" key="1">
    <citation type="submission" date="2019-05" db="EMBL/GenBank/DDBJ databases">
        <authorList>
            <consortium name="Science for Life Laboratories"/>
        </authorList>
    </citation>
    <scope>NUCLEOTIDE SEQUENCE [LARGE SCALE GENOMIC DNA]</scope>
    <source>
        <strain evidence="2">Soil9</strain>
    </source>
</reference>
<gene>
    <name evidence="2" type="ORF">SOIL9_59110</name>
</gene>
<protein>
    <submittedName>
        <fullName evidence="2">Uncharacterized protein</fullName>
    </submittedName>
</protein>
<sequence length="270" mass="30389">MNLIVNCPGCGFRGRLPEGLGDLQTVVCPNCQTVVSLDEIRNRAAPTPDDSFPIWVDSGSHPPPEHVTSVTPAAVVPGNMGAPVLPPPQRPPEEPIYTGNYMAEEAERFSQYVAARLSELHARRAELADAESRFEAVTMQRKQELYRQQGALAQAADDLARRETAVTTKEADLVAREADQTARESRMSRSEARAVDIDRRTAELRATLDQIESRRAALAEERTELDRRADELYRAELAMHRRTAELDEMDERLRLEQEEWEQAQERAKSQ</sequence>
<evidence type="ECO:0000313" key="2">
    <source>
        <dbReference type="EMBL" id="VTR91803.1"/>
    </source>
</evidence>
<evidence type="ECO:0000256" key="1">
    <source>
        <dbReference type="SAM" id="Coils"/>
    </source>
</evidence>
<dbReference type="Proteomes" id="UP000464178">
    <property type="component" value="Chromosome"/>
</dbReference>
<dbReference type="AlphaFoldDB" id="A0A6P2CSB1"/>
<dbReference type="RefSeq" id="WP_162666746.1">
    <property type="nucleotide sequence ID" value="NZ_LR593886.1"/>
</dbReference>
<name>A0A6P2CSB1_9BACT</name>
<evidence type="ECO:0000313" key="3">
    <source>
        <dbReference type="Proteomes" id="UP000464178"/>
    </source>
</evidence>
<accession>A0A6P2CSB1</accession>
<dbReference type="EMBL" id="LR593886">
    <property type="protein sequence ID" value="VTR91803.1"/>
    <property type="molecule type" value="Genomic_DNA"/>
</dbReference>
<feature type="coiled-coil region" evidence="1">
    <location>
        <begin position="201"/>
        <end position="266"/>
    </location>
</feature>
<proteinExistence type="predicted"/>
<organism evidence="2 3">
    <name type="scientific">Gemmata massiliana</name>
    <dbReference type="NCBI Taxonomy" id="1210884"/>
    <lineage>
        <taxon>Bacteria</taxon>
        <taxon>Pseudomonadati</taxon>
        <taxon>Planctomycetota</taxon>
        <taxon>Planctomycetia</taxon>
        <taxon>Gemmatales</taxon>
        <taxon>Gemmataceae</taxon>
        <taxon>Gemmata</taxon>
    </lineage>
</organism>
<keyword evidence="3" id="KW-1185">Reference proteome</keyword>
<keyword evidence="1" id="KW-0175">Coiled coil</keyword>
<dbReference type="KEGG" id="gms:SOIL9_59110"/>